<dbReference type="Proteomes" id="UP001168098">
    <property type="component" value="Unassembled WGS sequence"/>
</dbReference>
<dbReference type="InterPro" id="IPR045051">
    <property type="entry name" value="SBT"/>
</dbReference>
<feature type="active site" description="Charge relay system" evidence="7">
    <location>
        <position position="174"/>
    </location>
</feature>
<evidence type="ECO:0000259" key="9">
    <source>
        <dbReference type="Pfam" id="PF00082"/>
    </source>
</evidence>
<dbReference type="EMBL" id="JARBHA010000013">
    <property type="protein sequence ID" value="KAJ9684413.1"/>
    <property type="molecule type" value="Genomic_DNA"/>
</dbReference>
<proteinExistence type="inferred from homology"/>
<name>A0AA39DGW1_VITRO</name>
<dbReference type="CDD" id="cd02120">
    <property type="entry name" value="PA_subtilisin_like"/>
    <property type="match status" value="2"/>
</dbReference>
<evidence type="ECO:0000313" key="13">
    <source>
        <dbReference type="Proteomes" id="UP001168098"/>
    </source>
</evidence>
<evidence type="ECO:0000256" key="2">
    <source>
        <dbReference type="ARBA" id="ARBA00022670"/>
    </source>
</evidence>
<feature type="compositionally biased region" description="Basic and acidic residues" evidence="8">
    <location>
        <begin position="832"/>
        <end position="848"/>
    </location>
</feature>
<dbReference type="InterPro" id="IPR023828">
    <property type="entry name" value="Peptidase_S8_Ser-AS"/>
</dbReference>
<feature type="region of interest" description="Disordered" evidence="8">
    <location>
        <begin position="832"/>
        <end position="855"/>
    </location>
</feature>
<dbReference type="Gene3D" id="3.50.30.30">
    <property type="match status" value="1"/>
</dbReference>
<evidence type="ECO:0000256" key="1">
    <source>
        <dbReference type="ARBA" id="ARBA00011073"/>
    </source>
</evidence>
<keyword evidence="5 7" id="KW-0720">Serine protease</keyword>
<feature type="domain" description="Peptidase S8/S53" evidence="9">
    <location>
        <begin position="775"/>
        <end position="1223"/>
    </location>
</feature>
<feature type="domain" description="Inhibitor I9" evidence="10">
    <location>
        <begin position="6"/>
        <end position="77"/>
    </location>
</feature>
<keyword evidence="4 7" id="KW-0378">Hydrolase</keyword>
<reference evidence="12 13" key="1">
    <citation type="journal article" date="2023" name="BMC Biotechnol.">
        <title>Vitis rotundifolia cv Carlos genome sequencing.</title>
        <authorList>
            <person name="Huff M."/>
            <person name="Hulse-Kemp A."/>
            <person name="Scheffler B."/>
            <person name="Youngblood R."/>
            <person name="Simpson S."/>
            <person name="Babiker E."/>
            <person name="Staton M."/>
        </authorList>
    </citation>
    <scope>NUCLEOTIDE SEQUENCE [LARGE SCALE GENOMIC DNA]</scope>
    <source>
        <tissue evidence="12">Leaf</tissue>
    </source>
</reference>
<feature type="domain" description="Subtilisin-like protease fibronectin type-III" evidence="11">
    <location>
        <begin position="1278"/>
        <end position="1374"/>
    </location>
</feature>
<evidence type="ECO:0008006" key="14">
    <source>
        <dbReference type="Google" id="ProtNLM"/>
    </source>
</evidence>
<comment type="caution">
    <text evidence="12">The sequence shown here is derived from an EMBL/GenBank/DDBJ whole genome shotgun (WGS) entry which is preliminary data.</text>
</comment>
<keyword evidence="3" id="KW-0732">Signal</keyword>
<dbReference type="FunFam" id="3.40.50.200:FF:000006">
    <property type="entry name" value="Subtilisin-like protease SBT1.5"/>
    <property type="match status" value="1"/>
</dbReference>
<dbReference type="Gene3D" id="2.60.40.2310">
    <property type="match status" value="2"/>
</dbReference>
<gene>
    <name evidence="12" type="ORF">PVL29_016731</name>
</gene>
<evidence type="ECO:0000256" key="5">
    <source>
        <dbReference type="ARBA" id="ARBA00022825"/>
    </source>
</evidence>
<dbReference type="GO" id="GO:0004252">
    <property type="term" value="F:serine-type endopeptidase activity"/>
    <property type="evidence" value="ECO:0007669"/>
    <property type="project" value="UniProtKB-UniRule"/>
</dbReference>
<dbReference type="Gene3D" id="3.30.70.80">
    <property type="entry name" value="Peptidase S8 propeptide/proteinase inhibitor I9"/>
    <property type="match status" value="1"/>
</dbReference>
<evidence type="ECO:0000259" key="10">
    <source>
        <dbReference type="Pfam" id="PF05922"/>
    </source>
</evidence>
<feature type="compositionally biased region" description="Basic and acidic residues" evidence="8">
    <location>
        <begin position="166"/>
        <end position="175"/>
    </location>
</feature>
<dbReference type="InterPro" id="IPR010259">
    <property type="entry name" value="S8pro/Inhibitor_I9"/>
</dbReference>
<dbReference type="PROSITE" id="PS51892">
    <property type="entry name" value="SUBTILASE"/>
    <property type="match status" value="2"/>
</dbReference>
<evidence type="ECO:0000313" key="12">
    <source>
        <dbReference type="EMBL" id="KAJ9684413.1"/>
    </source>
</evidence>
<feature type="active site" description="Charge relay system" evidence="7">
    <location>
        <position position="110"/>
    </location>
</feature>
<evidence type="ECO:0000256" key="6">
    <source>
        <dbReference type="PIRSR" id="PIRSR615500-1"/>
    </source>
</evidence>
<dbReference type="GO" id="GO:0006508">
    <property type="term" value="P:proteolysis"/>
    <property type="evidence" value="ECO:0007669"/>
    <property type="project" value="UniProtKB-KW"/>
</dbReference>
<feature type="domain" description="Inhibitor I9" evidence="10">
    <location>
        <begin position="679"/>
        <end position="750"/>
    </location>
</feature>
<feature type="domain" description="Peptidase S8/S53" evidence="9">
    <location>
        <begin position="102"/>
        <end position="532"/>
    </location>
</feature>
<feature type="region of interest" description="Disordered" evidence="8">
    <location>
        <begin position="159"/>
        <end position="181"/>
    </location>
</feature>
<dbReference type="Pfam" id="PF17766">
    <property type="entry name" value="fn3_6"/>
    <property type="match status" value="2"/>
</dbReference>
<evidence type="ECO:0000256" key="3">
    <source>
        <dbReference type="ARBA" id="ARBA00022729"/>
    </source>
</evidence>
<comment type="similarity">
    <text evidence="1 7">Belongs to the peptidase S8 family.</text>
</comment>
<dbReference type="InterPro" id="IPR037045">
    <property type="entry name" value="S8pro/Inhibitor_I9_sf"/>
</dbReference>
<sequence>MQTQEYIVYMGDLPKGQVSASSLQANILQEVTGGSASQYLLHSYKKSFNGFVAKLTEEESKKLSGMDGVVSVFPNGKKKLLTTRSWDFIGFPLEANRTTTESDIIVGMLDSGIWPESDSFSDEGYGPPPTKWQGTCQTSSNFTCNNKIIGARYYRSDGNVPPEDFASPRDTEGHGTHTASTAAGNVVSGASLLGLGAGTARGGTPSARIAVYKICWADGCYDADILAAFDDAIADGVNIISLSVGGMGYSHLMLVVIRGPDPASITNFSPWSLSVAASVIDRKFLTALHLGNNLTYEGELPLNTFEMNDMVPLIYGGDAPNTSTGSDGYSSRYCYEGSLNKSLVTGKIVLCDELTDGVGAMSAGAVGTVMPNDVYTDLSFAFPLPTSCLDSNYTTNVHEYINSTSTPTANIQKSTEAKNELAPFVVWFSSRGPNPITRDILSPDIAAPGVNILAAWTEASSLTGVPGDTRVVPYNIISGTSMACPHASGAAAYVKSFHPTWSPAAIKSALMTTASPLSAETNTDLEFSYGAGQLNPLQAANPGLVYDAGEADYIKFLCGQGYNTTKLQLVTGENITCSTATNGTVWDLNYPSFAISTEDGAGVNRTFTRTVTNVGSPVSTYKAILVGPPEFSIKVEPGVLSFKSLGETQTFTVTVGVAALSNPVISGSLVWDDGVYKEYIVYMGDLPKGQVSVSSLHANMLQQVTGSSASEYLLHSYKRSLNGFVAKLTKEESKKLFSMDGVVSVFPNGKKKLLTTRSWDFIGFPVEANRTTTESDIIVGMLDTGIWPESASFSDEGYGPPPTKWKGTCQTSSNFTCNNKIIGARYYRSDGKVPRRDFPSPRDSEGHGSHTASTAAGNLVSGASLLGIGTGTARGGAPSARISVYKICWADGCYDADILAAFDDAIADGVDVISLSVGGFSPLDYFEDSIAIGAFHSMKSGILTSNSAGNSGPDAASVANFSPWSLSVAASVIDRKFVTPLYLGNNQTYLGVLSLNTFEMNDMVPLIYGGDAPNTSAGYDGSSSRYCYEDSLDKSLVTGKIVLCDELSIGFGALSAGAVGTVMPNEGNTEYSFSFPIAAACLDSVYNVHEYINSTSTPTANIQKTTEAKNELAPFVVSFSSRGPNPITRDILSPDIAAPGVDILAAWTEASSLTGVPGDTRVVSYNIISGTSMACPHASGAAAYVKSFHPTWSPAAIKSAIMTTASPMSVETNTDLEFAYGAGQLNPLQAANPGLVYDAGAADYIKFLCGQGYNDTKLQLITGDNSTCSAATNGTVWDLNYPSFAVSTEHGAGVTRTFTRTVTNVGSPVSTYKATVVGPPELSIQVEPSVLSFKSLGETQTFTVTVGVAALSSPVISGSLVWDDGVYQVRSPIVAYLN</sequence>
<evidence type="ECO:0000256" key="7">
    <source>
        <dbReference type="PROSITE-ProRule" id="PRU01240"/>
    </source>
</evidence>
<organism evidence="12 13">
    <name type="scientific">Vitis rotundifolia</name>
    <name type="common">Muscadine grape</name>
    <dbReference type="NCBI Taxonomy" id="103349"/>
    <lineage>
        <taxon>Eukaryota</taxon>
        <taxon>Viridiplantae</taxon>
        <taxon>Streptophyta</taxon>
        <taxon>Embryophyta</taxon>
        <taxon>Tracheophyta</taxon>
        <taxon>Spermatophyta</taxon>
        <taxon>Magnoliopsida</taxon>
        <taxon>eudicotyledons</taxon>
        <taxon>Gunneridae</taxon>
        <taxon>Pentapetalae</taxon>
        <taxon>rosids</taxon>
        <taxon>Vitales</taxon>
        <taxon>Vitaceae</taxon>
        <taxon>Viteae</taxon>
        <taxon>Vitis</taxon>
    </lineage>
</organism>
<dbReference type="Pfam" id="PF00082">
    <property type="entry name" value="Peptidase_S8"/>
    <property type="match status" value="2"/>
</dbReference>
<feature type="active site" description="Charge relay system" evidence="6 7">
    <location>
        <position position="847"/>
    </location>
</feature>
<dbReference type="SUPFAM" id="SSF52743">
    <property type="entry name" value="Subtilisin-like"/>
    <property type="match status" value="2"/>
</dbReference>
<dbReference type="InterPro" id="IPR036852">
    <property type="entry name" value="Peptidase_S8/S53_dom_sf"/>
</dbReference>
<evidence type="ECO:0000256" key="8">
    <source>
        <dbReference type="SAM" id="MobiDB-lite"/>
    </source>
</evidence>
<evidence type="ECO:0000256" key="4">
    <source>
        <dbReference type="ARBA" id="ARBA00022801"/>
    </source>
</evidence>
<feature type="active site" description="Charge relay system" evidence="6 7">
    <location>
        <position position="1172"/>
    </location>
</feature>
<feature type="domain" description="Subtilisin-like protease fibronectin type-III" evidence="11">
    <location>
        <begin position="587"/>
        <end position="676"/>
    </location>
</feature>
<dbReference type="InterPro" id="IPR000209">
    <property type="entry name" value="Peptidase_S8/S53_dom"/>
</dbReference>
<evidence type="ECO:0000259" key="11">
    <source>
        <dbReference type="Pfam" id="PF17766"/>
    </source>
</evidence>
<dbReference type="InterPro" id="IPR034197">
    <property type="entry name" value="Peptidases_S8_3"/>
</dbReference>
<protein>
    <recommendedName>
        <fullName evidence="14">Cucumisin</fullName>
    </recommendedName>
</protein>
<feature type="active site" description="Charge relay system" evidence="6 7">
    <location>
        <position position="783"/>
    </location>
</feature>
<keyword evidence="2 7" id="KW-0645">Protease</keyword>
<dbReference type="PROSITE" id="PS00138">
    <property type="entry name" value="SUBTILASE_SER"/>
    <property type="match status" value="2"/>
</dbReference>
<dbReference type="Gene3D" id="3.40.50.200">
    <property type="entry name" value="Peptidase S8/S53 domain"/>
    <property type="match status" value="3"/>
</dbReference>
<dbReference type="Pfam" id="PF05922">
    <property type="entry name" value="Inhibitor_I9"/>
    <property type="match status" value="2"/>
</dbReference>
<dbReference type="InterPro" id="IPR015500">
    <property type="entry name" value="Peptidase_S8_subtilisin-rel"/>
</dbReference>
<dbReference type="PANTHER" id="PTHR10795">
    <property type="entry name" value="PROPROTEIN CONVERTASE SUBTILISIN/KEXIN"/>
    <property type="match status" value="1"/>
</dbReference>
<feature type="active site" description="Charge relay system" evidence="7">
    <location>
        <position position="481"/>
    </location>
</feature>
<keyword evidence="13" id="KW-1185">Reference proteome</keyword>
<dbReference type="CDD" id="cd04852">
    <property type="entry name" value="Peptidases_S8_3"/>
    <property type="match status" value="2"/>
</dbReference>
<dbReference type="PRINTS" id="PR00723">
    <property type="entry name" value="SUBTILISIN"/>
</dbReference>
<dbReference type="InterPro" id="IPR041469">
    <property type="entry name" value="Subtilisin-like_FN3"/>
</dbReference>
<accession>A0AA39DGW1</accession>